<name>A0A377GW97_9FUSO</name>
<dbReference type="Proteomes" id="UP000255328">
    <property type="component" value="Unassembled WGS sequence"/>
</dbReference>
<evidence type="ECO:0000256" key="4">
    <source>
        <dbReference type="SAM" id="SignalP"/>
    </source>
</evidence>
<dbReference type="Gene3D" id="3.30.910.20">
    <property type="entry name" value="Skp domain"/>
    <property type="match status" value="1"/>
</dbReference>
<dbReference type="RefSeq" id="WP_115269432.1">
    <property type="nucleotide sequence ID" value="NZ_CASFEE010000003.1"/>
</dbReference>
<dbReference type="GO" id="GO:0051082">
    <property type="term" value="F:unfolded protein binding"/>
    <property type="evidence" value="ECO:0007669"/>
    <property type="project" value="InterPro"/>
</dbReference>
<dbReference type="GO" id="GO:0050821">
    <property type="term" value="P:protein stabilization"/>
    <property type="evidence" value="ECO:0007669"/>
    <property type="project" value="TreeGrafter"/>
</dbReference>
<feature type="signal peptide" evidence="4">
    <location>
        <begin position="1"/>
        <end position="19"/>
    </location>
</feature>
<dbReference type="SMART" id="SM00935">
    <property type="entry name" value="OmpH"/>
    <property type="match status" value="1"/>
</dbReference>
<dbReference type="PANTHER" id="PTHR35089:SF1">
    <property type="entry name" value="CHAPERONE PROTEIN SKP"/>
    <property type="match status" value="1"/>
</dbReference>
<keyword evidence="6" id="KW-1185">Reference proteome</keyword>
<dbReference type="Pfam" id="PF03938">
    <property type="entry name" value="OmpH"/>
    <property type="match status" value="1"/>
</dbReference>
<dbReference type="GO" id="GO:0005829">
    <property type="term" value="C:cytosol"/>
    <property type="evidence" value="ECO:0007669"/>
    <property type="project" value="TreeGrafter"/>
</dbReference>
<feature type="chain" id="PRO_5016581813" evidence="4">
    <location>
        <begin position="20"/>
        <end position="159"/>
    </location>
</feature>
<evidence type="ECO:0000256" key="1">
    <source>
        <dbReference type="ARBA" id="ARBA00009091"/>
    </source>
</evidence>
<dbReference type="InterPro" id="IPR005632">
    <property type="entry name" value="Chaperone_Skp"/>
</dbReference>
<evidence type="ECO:0000256" key="2">
    <source>
        <dbReference type="ARBA" id="ARBA00022729"/>
    </source>
</evidence>
<organism evidence="5 6">
    <name type="scientific">Fusobacterium necrogenes</name>
    <dbReference type="NCBI Taxonomy" id="858"/>
    <lineage>
        <taxon>Bacteria</taxon>
        <taxon>Fusobacteriati</taxon>
        <taxon>Fusobacteriota</taxon>
        <taxon>Fusobacteriia</taxon>
        <taxon>Fusobacteriales</taxon>
        <taxon>Fusobacteriaceae</taxon>
        <taxon>Fusobacterium</taxon>
    </lineage>
</organism>
<evidence type="ECO:0000313" key="5">
    <source>
        <dbReference type="EMBL" id="STO31267.1"/>
    </source>
</evidence>
<evidence type="ECO:0000256" key="3">
    <source>
        <dbReference type="SAM" id="Coils"/>
    </source>
</evidence>
<dbReference type="AlphaFoldDB" id="A0A377GW97"/>
<keyword evidence="3" id="KW-0175">Coiled coil</keyword>
<accession>A0A377GW97</accession>
<dbReference type="SUPFAM" id="SSF111384">
    <property type="entry name" value="OmpH-like"/>
    <property type="match status" value="1"/>
</dbReference>
<dbReference type="InterPro" id="IPR024930">
    <property type="entry name" value="Skp_dom_sf"/>
</dbReference>
<dbReference type="OrthoDB" id="87909at2"/>
<reference evidence="5 6" key="1">
    <citation type="submission" date="2018-06" db="EMBL/GenBank/DDBJ databases">
        <authorList>
            <consortium name="Pathogen Informatics"/>
            <person name="Doyle S."/>
        </authorList>
    </citation>
    <scope>NUCLEOTIDE SEQUENCE [LARGE SCALE GENOMIC DNA]</scope>
    <source>
        <strain evidence="5 6">NCTC10723</strain>
    </source>
</reference>
<sequence>MRKVAITLMAVTMSISALAEKIGFVNSQEAFTKYSQTKIIQENLNKEKSRLENEIKQKEVVLQKAQLELQSKGDKISEKEKQDFQKQVEAFQKFVRDSQTKLSKEEYTRMQEIDKAMTTAIQAVAKAGKYDYILEAGAIKFGGIDVTEDVLKAMEKAKK</sequence>
<comment type="similarity">
    <text evidence="1">Belongs to the Skp family.</text>
</comment>
<evidence type="ECO:0000313" key="6">
    <source>
        <dbReference type="Proteomes" id="UP000255328"/>
    </source>
</evidence>
<protein>
    <submittedName>
        <fullName evidence="5">Periplasmic chaperone</fullName>
    </submittedName>
</protein>
<gene>
    <name evidence="5" type="ORF">NCTC10723_00712</name>
</gene>
<keyword evidence="2 4" id="KW-0732">Signal</keyword>
<dbReference type="PANTHER" id="PTHR35089">
    <property type="entry name" value="CHAPERONE PROTEIN SKP"/>
    <property type="match status" value="1"/>
</dbReference>
<proteinExistence type="inferred from homology"/>
<dbReference type="EMBL" id="UGGU01000003">
    <property type="protein sequence ID" value="STO31267.1"/>
    <property type="molecule type" value="Genomic_DNA"/>
</dbReference>
<feature type="coiled-coil region" evidence="3">
    <location>
        <begin position="34"/>
        <end position="82"/>
    </location>
</feature>